<reference evidence="3 4" key="1">
    <citation type="submission" date="2022-03" db="EMBL/GenBank/DDBJ databases">
        <title>Hymenobactersp. isolated from the air.</title>
        <authorList>
            <person name="Won M."/>
            <person name="Kwon S.-W."/>
        </authorList>
    </citation>
    <scope>NUCLEOTIDE SEQUENCE [LARGE SCALE GENOMIC DNA]</scope>
    <source>
        <strain evidence="3 4">KACC 21982</strain>
    </source>
</reference>
<dbReference type="Proteomes" id="UP000831113">
    <property type="component" value="Chromosome"/>
</dbReference>
<organism evidence="3 4">
    <name type="scientific">Hymenobacter tibetensis</name>
    <dbReference type="NCBI Taxonomy" id="497967"/>
    <lineage>
        <taxon>Bacteria</taxon>
        <taxon>Pseudomonadati</taxon>
        <taxon>Bacteroidota</taxon>
        <taxon>Cytophagia</taxon>
        <taxon>Cytophagales</taxon>
        <taxon>Hymenobacteraceae</taxon>
        <taxon>Hymenobacter</taxon>
    </lineage>
</organism>
<keyword evidence="4" id="KW-1185">Reference proteome</keyword>
<feature type="domain" description="AB hydrolase-1" evidence="2">
    <location>
        <begin position="51"/>
        <end position="185"/>
    </location>
</feature>
<keyword evidence="1" id="KW-0732">Signal</keyword>
<dbReference type="InterPro" id="IPR029058">
    <property type="entry name" value="AB_hydrolase_fold"/>
</dbReference>
<protein>
    <submittedName>
        <fullName evidence="3">Alpha/beta hydrolase</fullName>
    </submittedName>
</protein>
<dbReference type="EMBL" id="CP094669">
    <property type="protein sequence ID" value="UOG76068.1"/>
    <property type="molecule type" value="Genomic_DNA"/>
</dbReference>
<evidence type="ECO:0000256" key="1">
    <source>
        <dbReference type="SAM" id="SignalP"/>
    </source>
</evidence>
<dbReference type="InterPro" id="IPR050471">
    <property type="entry name" value="AB_hydrolase"/>
</dbReference>
<dbReference type="InterPro" id="IPR000073">
    <property type="entry name" value="AB_hydrolase_1"/>
</dbReference>
<evidence type="ECO:0000259" key="2">
    <source>
        <dbReference type="Pfam" id="PF00561"/>
    </source>
</evidence>
<name>A0ABY4D0P7_9BACT</name>
<dbReference type="GO" id="GO:0016787">
    <property type="term" value="F:hydrolase activity"/>
    <property type="evidence" value="ECO:0007669"/>
    <property type="project" value="UniProtKB-KW"/>
</dbReference>
<feature type="signal peptide" evidence="1">
    <location>
        <begin position="1"/>
        <end position="19"/>
    </location>
</feature>
<accession>A0ABY4D0P7</accession>
<evidence type="ECO:0000313" key="3">
    <source>
        <dbReference type="EMBL" id="UOG76068.1"/>
    </source>
</evidence>
<dbReference type="SUPFAM" id="SSF53474">
    <property type="entry name" value="alpha/beta-Hydrolases"/>
    <property type="match status" value="1"/>
</dbReference>
<dbReference type="RefSeq" id="WP_243800665.1">
    <property type="nucleotide sequence ID" value="NZ_CP094669.1"/>
</dbReference>
<sequence length="274" mass="30428">MLRTSLFALLLLVCQVALGQTAVPYGNNPAAGKYATVRGVKLYYEAYGAGPPLLLLHGNGGSSKEFAKTIPYFAKHYRVLAMDSRAHGKSVDRADSLSFEMLADDCAALLTQLRLDSAYVLGWSDGGITALVLALRHPQKVKRLAATGANLWPDSTALTPELWQQMKRGYQEGRTQTFTDAGRKNDWKVFLLDWRHPHIPLSALANVKAPAFIIAGDRDVIRPEHTVAIYQNLPRAWLWILPNSGHATLHEHANEFNEKVDTFFKARTILPPSR</sequence>
<dbReference type="Gene3D" id="3.40.50.1820">
    <property type="entry name" value="alpha/beta hydrolase"/>
    <property type="match status" value="1"/>
</dbReference>
<keyword evidence="3" id="KW-0378">Hydrolase</keyword>
<evidence type="ECO:0000313" key="4">
    <source>
        <dbReference type="Proteomes" id="UP000831113"/>
    </source>
</evidence>
<proteinExistence type="predicted"/>
<dbReference type="PRINTS" id="PR00111">
    <property type="entry name" value="ABHYDROLASE"/>
</dbReference>
<feature type="chain" id="PRO_5046603859" evidence="1">
    <location>
        <begin position="20"/>
        <end position="274"/>
    </location>
</feature>
<gene>
    <name evidence="3" type="ORF">MTX78_05565</name>
</gene>
<dbReference type="PANTHER" id="PTHR43433:SF5">
    <property type="entry name" value="AB HYDROLASE-1 DOMAIN-CONTAINING PROTEIN"/>
    <property type="match status" value="1"/>
</dbReference>
<dbReference type="Pfam" id="PF00561">
    <property type="entry name" value="Abhydrolase_1"/>
    <property type="match status" value="1"/>
</dbReference>
<dbReference type="PANTHER" id="PTHR43433">
    <property type="entry name" value="HYDROLASE, ALPHA/BETA FOLD FAMILY PROTEIN"/>
    <property type="match status" value="1"/>
</dbReference>